<reference evidence="2" key="1">
    <citation type="submission" date="2022-10" db="EMBL/GenBank/DDBJ databases">
        <title>The WGS of Solirubrobacter sp. CPCC 204708.</title>
        <authorList>
            <person name="Jiang Z."/>
        </authorList>
    </citation>
    <scope>NUCLEOTIDE SEQUENCE</scope>
    <source>
        <strain evidence="2">CPCC 204708</strain>
    </source>
</reference>
<dbReference type="RefSeq" id="WP_202952713.1">
    <property type="nucleotide sequence ID" value="NZ_JAPCID010000055.1"/>
</dbReference>
<dbReference type="Gene3D" id="3.20.20.80">
    <property type="entry name" value="Glycosidases"/>
    <property type="match status" value="1"/>
</dbReference>
<comment type="caution">
    <text evidence="2">The sequence shown here is derived from an EMBL/GenBank/DDBJ whole genome shotgun (WGS) entry which is preliminary data.</text>
</comment>
<proteinExistence type="predicted"/>
<feature type="chain" id="PRO_5045407116" evidence="1">
    <location>
        <begin position="30"/>
        <end position="507"/>
    </location>
</feature>
<organism evidence="2 3">
    <name type="scientific">Solirubrobacter deserti</name>
    <dbReference type="NCBI Taxonomy" id="2282478"/>
    <lineage>
        <taxon>Bacteria</taxon>
        <taxon>Bacillati</taxon>
        <taxon>Actinomycetota</taxon>
        <taxon>Thermoleophilia</taxon>
        <taxon>Solirubrobacterales</taxon>
        <taxon>Solirubrobacteraceae</taxon>
        <taxon>Solirubrobacter</taxon>
    </lineage>
</organism>
<sequence length="507" mass="54192">MTETSRRRARRLFVVAAACAALPTAPAIAAPDQLSLIEDEKIMLESGPEIQAQALDEAKALGADIIRANVIWARYAPSPTSTKKPKGFSGRKPEAYGASFAMLDSLVAGAQARGLQVLLTPTGPIPAWASRCKGSAAARKVCKPDPKLFGDFVRALGTKYPTVKHWSIWNEPNLKSWLSPQYEVVGGVAVQRSASLYRSLARSAISSLSATGHKTSTDQIWLGETAPLGDDPSGCSAQRKLRAPKSCATRITKTSPETFLRGVFCLSKSGGSLGGVEGKEQSCSGYKRLNVNGYAHHPYTRGGSRPPLSKTNAGEITIGVASRLTRLLDQAGKRKRIPSKLPVHYTEHGWQTNPPGVNDIFAVTDAQQAEYINQSDWIAFNNNRVKTVAQYKIVDDASIAAGFQMGLRLFSGGARKVAYDAYKLPIWVVKKGSTLTVYGQVRPADAGAAGTVDIQNAPAGSSSFKTVTSVPVTSANGTFTAEVPDTGGQWRLSWNGLTSRQAEVATK</sequence>
<feature type="signal peptide" evidence="1">
    <location>
        <begin position="1"/>
        <end position="29"/>
    </location>
</feature>
<protein>
    <submittedName>
        <fullName evidence="2">Cellulase family glycosylhydrolase</fullName>
    </submittedName>
</protein>
<dbReference type="PANTHER" id="PTHR12631:SF10">
    <property type="entry name" value="BETA-XYLOSIDASE-LIKE PROTEIN-RELATED"/>
    <property type="match status" value="1"/>
</dbReference>
<dbReference type="InterPro" id="IPR017853">
    <property type="entry name" value="GH"/>
</dbReference>
<name>A0ABT4RSX7_9ACTN</name>
<keyword evidence="1" id="KW-0732">Signal</keyword>
<evidence type="ECO:0000313" key="3">
    <source>
        <dbReference type="Proteomes" id="UP001147700"/>
    </source>
</evidence>
<evidence type="ECO:0000256" key="1">
    <source>
        <dbReference type="SAM" id="SignalP"/>
    </source>
</evidence>
<dbReference type="InterPro" id="IPR051923">
    <property type="entry name" value="Glycosyl_Hydrolase_39"/>
</dbReference>
<dbReference type="PANTHER" id="PTHR12631">
    <property type="entry name" value="ALPHA-L-IDURONIDASE"/>
    <property type="match status" value="1"/>
</dbReference>
<accession>A0ABT4RSX7</accession>
<gene>
    <name evidence="2" type="ORF">OJ962_27900</name>
</gene>
<dbReference type="EMBL" id="JAPCID010000055">
    <property type="protein sequence ID" value="MDA0141351.1"/>
    <property type="molecule type" value="Genomic_DNA"/>
</dbReference>
<dbReference type="SUPFAM" id="SSF51445">
    <property type="entry name" value="(Trans)glycosidases"/>
    <property type="match status" value="1"/>
</dbReference>
<dbReference type="Proteomes" id="UP001147700">
    <property type="component" value="Unassembled WGS sequence"/>
</dbReference>
<evidence type="ECO:0000313" key="2">
    <source>
        <dbReference type="EMBL" id="MDA0141351.1"/>
    </source>
</evidence>
<keyword evidence="3" id="KW-1185">Reference proteome</keyword>